<dbReference type="STRING" id="1423781.FD06_GL001032"/>
<dbReference type="AlphaFoldDB" id="A0A0R2AQL3"/>
<keyword evidence="5 7" id="KW-1133">Transmembrane helix</keyword>
<feature type="transmembrane region" description="Helical" evidence="7">
    <location>
        <begin position="95"/>
        <end position="120"/>
    </location>
</feature>
<feature type="transmembrane region" description="Helical" evidence="7">
    <location>
        <begin position="451"/>
        <end position="475"/>
    </location>
</feature>
<dbReference type="Gene3D" id="1.20.1740.10">
    <property type="entry name" value="Amino acid/polyamine transporter I"/>
    <property type="match status" value="1"/>
</dbReference>
<feature type="transmembrane region" description="Helical" evidence="7">
    <location>
        <begin position="415"/>
        <end position="431"/>
    </location>
</feature>
<evidence type="ECO:0000313" key="9">
    <source>
        <dbReference type="Proteomes" id="UP000052012"/>
    </source>
</evidence>
<dbReference type="PANTHER" id="PTHR42770">
    <property type="entry name" value="AMINO ACID TRANSPORTER-RELATED"/>
    <property type="match status" value="1"/>
</dbReference>
<dbReference type="PIRSF" id="PIRSF006060">
    <property type="entry name" value="AA_transporter"/>
    <property type="match status" value="1"/>
</dbReference>
<feature type="transmembrane region" description="Helical" evidence="7">
    <location>
        <begin position="173"/>
        <end position="196"/>
    </location>
</feature>
<evidence type="ECO:0000256" key="7">
    <source>
        <dbReference type="SAM" id="Phobius"/>
    </source>
</evidence>
<keyword evidence="4 7" id="KW-0812">Transmembrane</keyword>
<organism evidence="8 9">
    <name type="scientific">Apilactobacillus ozensis DSM 23829 = JCM 17196</name>
    <dbReference type="NCBI Taxonomy" id="1423781"/>
    <lineage>
        <taxon>Bacteria</taxon>
        <taxon>Bacillati</taxon>
        <taxon>Bacillota</taxon>
        <taxon>Bacilli</taxon>
        <taxon>Lactobacillales</taxon>
        <taxon>Lactobacillaceae</taxon>
        <taxon>Apilactobacillus</taxon>
    </lineage>
</organism>
<reference evidence="8 9" key="1">
    <citation type="journal article" date="2015" name="Genome Announc.">
        <title>Expanding the biotechnology potential of lactobacilli through comparative genomics of 213 strains and associated genera.</title>
        <authorList>
            <person name="Sun Z."/>
            <person name="Harris H.M."/>
            <person name="McCann A."/>
            <person name="Guo C."/>
            <person name="Argimon S."/>
            <person name="Zhang W."/>
            <person name="Yang X."/>
            <person name="Jeffery I.B."/>
            <person name="Cooney J.C."/>
            <person name="Kagawa T.F."/>
            <person name="Liu W."/>
            <person name="Song Y."/>
            <person name="Salvetti E."/>
            <person name="Wrobel A."/>
            <person name="Rasinkangas P."/>
            <person name="Parkhill J."/>
            <person name="Rea M.C."/>
            <person name="O'Sullivan O."/>
            <person name="Ritari J."/>
            <person name="Douillard F.P."/>
            <person name="Paul Ross R."/>
            <person name="Yang R."/>
            <person name="Briner A.E."/>
            <person name="Felis G.E."/>
            <person name="de Vos W.M."/>
            <person name="Barrangou R."/>
            <person name="Klaenhammer T.R."/>
            <person name="Caufield P.W."/>
            <person name="Cui Y."/>
            <person name="Zhang H."/>
            <person name="O'Toole P.W."/>
        </authorList>
    </citation>
    <scope>NUCLEOTIDE SEQUENCE [LARGE SCALE GENOMIC DNA]</scope>
    <source>
        <strain evidence="8 9">DSM 23829</strain>
    </source>
</reference>
<dbReference type="PATRIC" id="fig|1423781.4.peg.1072"/>
<feature type="transmembrane region" description="Helical" evidence="7">
    <location>
        <begin position="20"/>
        <end position="39"/>
    </location>
</feature>
<dbReference type="Proteomes" id="UP000052012">
    <property type="component" value="Unassembled WGS sequence"/>
</dbReference>
<comment type="subcellular location">
    <subcellularLocation>
        <location evidence="1">Cell membrane</location>
        <topology evidence="1">Multi-pass membrane protein</topology>
    </subcellularLocation>
</comment>
<dbReference type="NCBIfam" id="NF011775">
    <property type="entry name" value="PRK15238.1"/>
    <property type="match status" value="1"/>
</dbReference>
<evidence type="ECO:0000256" key="2">
    <source>
        <dbReference type="ARBA" id="ARBA00022448"/>
    </source>
</evidence>
<feature type="transmembrane region" description="Helical" evidence="7">
    <location>
        <begin position="337"/>
        <end position="356"/>
    </location>
</feature>
<keyword evidence="6 7" id="KW-0472">Membrane</keyword>
<gene>
    <name evidence="8" type="ORF">FD06_GL001032</name>
</gene>
<dbReference type="EMBL" id="AYYQ01000003">
    <property type="protein sequence ID" value="KRM69544.1"/>
    <property type="molecule type" value="Genomic_DNA"/>
</dbReference>
<evidence type="ECO:0000256" key="5">
    <source>
        <dbReference type="ARBA" id="ARBA00022989"/>
    </source>
</evidence>
<keyword evidence="9" id="KW-1185">Reference proteome</keyword>
<dbReference type="PANTHER" id="PTHR42770:SF15">
    <property type="entry name" value="GLUTAMATE_GAMMA-AMINOBUTYRATE ANTIPORTER-RELATED"/>
    <property type="match status" value="1"/>
</dbReference>
<dbReference type="GO" id="GO:0022857">
    <property type="term" value="F:transmembrane transporter activity"/>
    <property type="evidence" value="ECO:0007669"/>
    <property type="project" value="InterPro"/>
</dbReference>
<feature type="transmembrane region" description="Helical" evidence="7">
    <location>
        <begin position="258"/>
        <end position="284"/>
    </location>
</feature>
<keyword evidence="3" id="KW-1003">Cell membrane</keyword>
<evidence type="ECO:0000313" key="8">
    <source>
        <dbReference type="EMBL" id="KRM69544.1"/>
    </source>
</evidence>
<name>A0A0R2AQL3_9LACO</name>
<feature type="transmembrane region" description="Helical" evidence="7">
    <location>
        <begin position="216"/>
        <end position="237"/>
    </location>
</feature>
<keyword evidence="2" id="KW-0813">Transport</keyword>
<comment type="caution">
    <text evidence="8">The sequence shown here is derived from an EMBL/GenBank/DDBJ whole genome shotgun (WGS) entry which is preliminary data.</text>
</comment>
<sequence length="507" mass="56337">MSSLKKGVFIMDKVQSNRKITTMGLVLIIFSTIFGISNSQTAFYQMGYASATWYILGALLFFIPTSLMFAEYGSTFKDAHGGIYSWLEKSIGKKWAFIGSFTWLAGWVLTLVSLLTNMWIPLSVTFSGVDKTQTWSLLGLNSNETIGILSVFAIILITWVANRGLNAITQISYFSGIISVIDIIIFVGLSVWLLVLQGGHFAEPITMHSVTQSPNSAFQSPVSIFSFLVYAIFAYAGMETLGGVTDNTKNAKKTFPRAVIIATVFMTLSYVVSIFICGISANWLKDLSGSNINLGNVRYFMVTNLGSMFGEKALHMNAANSVVLGQWISRFMSLTGFISYFGEFLFLIYAPIKSFIEGSPKDFWPKKMTKLNQNGIPSFALWIQTLVVCLIVLGVSFGGSTAQAFYTILTDMNNITTAVPYLFLVVAFPFFKKNFANNQVGAIFYHRRITINFVTVITMATLALSIIFTSLQPILDHDLQTAFWTVFGPVFFIIVAWIFYNRANKKA</sequence>
<dbReference type="InterPro" id="IPR050367">
    <property type="entry name" value="APC_superfamily"/>
</dbReference>
<evidence type="ECO:0000256" key="1">
    <source>
        <dbReference type="ARBA" id="ARBA00004651"/>
    </source>
</evidence>
<evidence type="ECO:0000256" key="4">
    <source>
        <dbReference type="ARBA" id="ARBA00022692"/>
    </source>
</evidence>
<feature type="transmembrane region" description="Helical" evidence="7">
    <location>
        <begin position="51"/>
        <end position="74"/>
    </location>
</feature>
<proteinExistence type="predicted"/>
<evidence type="ECO:0000256" key="3">
    <source>
        <dbReference type="ARBA" id="ARBA00022475"/>
    </source>
</evidence>
<dbReference type="InterPro" id="IPR002293">
    <property type="entry name" value="AA/rel_permease1"/>
</dbReference>
<protein>
    <submittedName>
        <fullName evidence="8">Amino acid transporter</fullName>
    </submittedName>
</protein>
<evidence type="ECO:0000256" key="6">
    <source>
        <dbReference type="ARBA" id="ARBA00023136"/>
    </source>
</evidence>
<dbReference type="Pfam" id="PF13520">
    <property type="entry name" value="AA_permease_2"/>
    <property type="match status" value="1"/>
</dbReference>
<dbReference type="GO" id="GO:0005886">
    <property type="term" value="C:plasma membrane"/>
    <property type="evidence" value="ECO:0007669"/>
    <property type="project" value="UniProtKB-SubCell"/>
</dbReference>
<feature type="transmembrane region" description="Helical" evidence="7">
    <location>
        <begin position="376"/>
        <end position="395"/>
    </location>
</feature>
<feature type="transmembrane region" description="Helical" evidence="7">
    <location>
        <begin position="140"/>
        <end position="161"/>
    </location>
</feature>
<feature type="transmembrane region" description="Helical" evidence="7">
    <location>
        <begin position="481"/>
        <end position="500"/>
    </location>
</feature>
<accession>A0A0R2AQL3</accession>